<dbReference type="InterPro" id="IPR050410">
    <property type="entry name" value="CCR4/nocturin_mRNA_transcr"/>
</dbReference>
<dbReference type="InterPro" id="IPR036691">
    <property type="entry name" value="Endo/exonu/phosph_ase_sf"/>
</dbReference>
<dbReference type="GO" id="GO:0004519">
    <property type="term" value="F:endonuclease activity"/>
    <property type="evidence" value="ECO:0007669"/>
    <property type="project" value="UniProtKB-KW"/>
</dbReference>
<dbReference type="PROSITE" id="PS51257">
    <property type="entry name" value="PROKAR_LIPOPROTEIN"/>
    <property type="match status" value="1"/>
</dbReference>
<dbReference type="AlphaFoldDB" id="A0A1T5EDW7"/>
<keyword evidence="1" id="KW-0732">Signal</keyword>
<dbReference type="PANTHER" id="PTHR12121">
    <property type="entry name" value="CARBON CATABOLITE REPRESSOR PROTEIN 4"/>
    <property type="match status" value="1"/>
</dbReference>
<reference evidence="2 3" key="1">
    <citation type="submission" date="2017-02" db="EMBL/GenBank/DDBJ databases">
        <authorList>
            <person name="Peterson S.W."/>
        </authorList>
    </citation>
    <scope>NUCLEOTIDE SEQUENCE [LARGE SCALE GENOMIC DNA]</scope>
    <source>
        <strain evidence="2 3">DSM 24412</strain>
    </source>
</reference>
<name>A0A1T5EDW7_9BACT</name>
<dbReference type="PANTHER" id="PTHR12121:SF36">
    <property type="entry name" value="ENDONUCLEASE_EXONUCLEASE_PHOSPHATASE DOMAIN-CONTAINING PROTEIN"/>
    <property type="match status" value="1"/>
</dbReference>
<sequence>MRYCLYIFLFAVVISCSRSGQLDVITFNSGSSIVSDSVNTWENRLPIIQQYFKNQNPDIIGMQQVNIKRLRSLSTILPAYSYIISQDIDEADADQLNPIFYKTDKFRVLSKSRFYISGEGVITQKDLVTCNQIHLINWTKLENIESGHIFFVFNVHFCKNNEDEDIISSALFLKRIRELAGNAPVIVTGSFHMNEASRTYRIMRSNWDRFLSIENSSELAKSGKNRIYPTYNAYGKEEFHAMSDYIFVNSYFDVRRIETHRVKNQNVYISDYYPVSVNLKFLFNRRMRQGNITELPWRNQ</sequence>
<keyword evidence="2" id="KW-0255">Endonuclease</keyword>
<dbReference type="STRING" id="889453.SAMN03080601_01308"/>
<dbReference type="EMBL" id="FUYV01000005">
    <property type="protein sequence ID" value="SKB82113.1"/>
    <property type="molecule type" value="Genomic_DNA"/>
</dbReference>
<dbReference type="KEGG" id="asx:CDL62_07625"/>
<dbReference type="RefSeq" id="WP_079557078.1">
    <property type="nucleotide sequence ID" value="NZ_CP021904.1"/>
</dbReference>
<keyword evidence="3" id="KW-1185">Reference proteome</keyword>
<dbReference type="Proteomes" id="UP000191055">
    <property type="component" value="Unassembled WGS sequence"/>
</dbReference>
<keyword evidence="2" id="KW-0378">Hydrolase</keyword>
<keyword evidence="2" id="KW-0540">Nuclease</keyword>
<accession>A0A1T5EDW7</accession>
<protein>
    <submittedName>
        <fullName evidence="2">Endonuclease/Exonuclease/phosphatase family protein</fullName>
    </submittedName>
</protein>
<feature type="signal peptide" evidence="1">
    <location>
        <begin position="1"/>
        <end position="20"/>
    </location>
</feature>
<gene>
    <name evidence="2" type="ORF">SAMN03080601_01308</name>
</gene>
<keyword evidence="2" id="KW-0269">Exonuclease</keyword>
<dbReference type="SUPFAM" id="SSF56219">
    <property type="entry name" value="DNase I-like"/>
    <property type="match status" value="1"/>
</dbReference>
<organism evidence="2 3">
    <name type="scientific">Alkalitalea saponilacus</name>
    <dbReference type="NCBI Taxonomy" id="889453"/>
    <lineage>
        <taxon>Bacteria</taxon>
        <taxon>Pseudomonadati</taxon>
        <taxon>Bacteroidota</taxon>
        <taxon>Bacteroidia</taxon>
        <taxon>Marinilabiliales</taxon>
        <taxon>Marinilabiliaceae</taxon>
        <taxon>Alkalitalea</taxon>
    </lineage>
</organism>
<feature type="chain" id="PRO_5012459493" evidence="1">
    <location>
        <begin position="21"/>
        <end position="300"/>
    </location>
</feature>
<dbReference type="Gene3D" id="3.60.10.10">
    <property type="entry name" value="Endonuclease/exonuclease/phosphatase"/>
    <property type="match status" value="1"/>
</dbReference>
<dbReference type="GO" id="GO:0000175">
    <property type="term" value="F:3'-5'-RNA exonuclease activity"/>
    <property type="evidence" value="ECO:0007669"/>
    <property type="project" value="TreeGrafter"/>
</dbReference>
<evidence type="ECO:0000313" key="3">
    <source>
        <dbReference type="Proteomes" id="UP000191055"/>
    </source>
</evidence>
<evidence type="ECO:0000256" key="1">
    <source>
        <dbReference type="SAM" id="SignalP"/>
    </source>
</evidence>
<proteinExistence type="predicted"/>
<dbReference type="OrthoDB" id="9793162at2"/>
<evidence type="ECO:0000313" key="2">
    <source>
        <dbReference type="EMBL" id="SKB82113.1"/>
    </source>
</evidence>